<dbReference type="EMBL" id="CP002458">
    <property type="protein sequence ID" value="ADV34035.1"/>
    <property type="molecule type" value="Genomic_DNA"/>
</dbReference>
<reference evidence="1 2" key="1">
    <citation type="journal article" date="2011" name="J. Bacteriol.">
        <title>Genome sequence of the repetitive-sequence-rich Mycoplasma fermentans strain M64.</title>
        <authorList>
            <person name="Shu H.W."/>
            <person name="Liu T.T."/>
            <person name="Chang H.Y."/>
            <person name="Liu Y.M."/>
            <person name="Wu K.M."/>
            <person name="Shu H.Y."/>
            <person name="Tsai S.F."/>
            <person name="Hsiao K.J."/>
            <person name="Hu W.S."/>
            <person name="Ng W.V."/>
        </authorList>
    </citation>
    <scope>NUCLEOTIDE SEQUENCE [LARGE SCALE GENOMIC DNA]</scope>
    <source>
        <strain evidence="1 2">M64</strain>
    </source>
</reference>
<dbReference type="Proteomes" id="UP000007473">
    <property type="component" value="Chromosome"/>
</dbReference>
<evidence type="ECO:0000313" key="1">
    <source>
        <dbReference type="EMBL" id="ADV34035.1"/>
    </source>
</evidence>
<dbReference type="KEGG" id="mfm:MfeM64YM_0024"/>
<name>A0AB32XAB3_MYCFM</name>
<accession>A0AB32XAB3</accession>
<protein>
    <submittedName>
        <fullName evidence="1">Uncharacterized protein</fullName>
    </submittedName>
</protein>
<organism evidence="1 2">
    <name type="scientific">Mycoplasmopsis fermentans (strain M64)</name>
    <name type="common">Mycoplasma fermentans</name>
    <dbReference type="NCBI Taxonomy" id="943945"/>
    <lineage>
        <taxon>Bacteria</taxon>
        <taxon>Bacillati</taxon>
        <taxon>Mycoplasmatota</taxon>
        <taxon>Mycoplasmoidales</taxon>
        <taxon>Metamycoplasmataceae</taxon>
        <taxon>Mycoplasmopsis</taxon>
    </lineage>
</organism>
<evidence type="ECO:0000313" key="2">
    <source>
        <dbReference type="Proteomes" id="UP000007473"/>
    </source>
</evidence>
<dbReference type="AlphaFoldDB" id="A0AB32XAB3"/>
<sequence>MWKIYKKYVFSSDFYHLKNTKITLLSIFKHNLNMQ</sequence>
<proteinExistence type="predicted"/>
<gene>
    <name evidence="1" type="ordered locus">MfeM64YM_0024</name>
</gene>